<dbReference type="PROSITE" id="PS51886">
    <property type="entry name" value="TLDC"/>
    <property type="match status" value="1"/>
</dbReference>
<dbReference type="OMA" id="MPSVMPW"/>
<feature type="domain" description="TLDc" evidence="6">
    <location>
        <begin position="105"/>
        <end position="335"/>
    </location>
</feature>
<dbReference type="SMART" id="SM00584">
    <property type="entry name" value="TLDc"/>
    <property type="match status" value="1"/>
</dbReference>
<dbReference type="GO" id="GO:0006979">
    <property type="term" value="P:response to oxidative stress"/>
    <property type="evidence" value="ECO:0007669"/>
    <property type="project" value="TreeGrafter"/>
</dbReference>
<dbReference type="Proteomes" id="UP000000709">
    <property type="component" value="Unassembled WGS sequence"/>
</dbReference>
<feature type="region of interest" description="Disordered" evidence="5">
    <location>
        <begin position="1"/>
        <end position="55"/>
    </location>
</feature>
<dbReference type="EMBL" id="GL996503">
    <property type="protein sequence ID" value="EGW31510.1"/>
    <property type="molecule type" value="Genomic_DNA"/>
</dbReference>
<evidence type="ECO:0000256" key="5">
    <source>
        <dbReference type="SAM" id="MobiDB-lite"/>
    </source>
</evidence>
<dbReference type="PANTHER" id="PTHR23354">
    <property type="entry name" value="NUCLEOLAR PROTEIN 7/ESTROGEN RECEPTOR COACTIVATOR-RELATED"/>
    <property type="match status" value="1"/>
</dbReference>
<evidence type="ECO:0000256" key="1">
    <source>
        <dbReference type="ARBA" id="ARBA00004173"/>
    </source>
</evidence>
<dbReference type="GeneID" id="18874181"/>
<dbReference type="KEGG" id="spaa:SPAPADRAFT_62089"/>
<keyword evidence="3" id="KW-0496">Mitochondrion</keyword>
<dbReference type="FunCoup" id="G3AQG3">
    <property type="interactions" value="17"/>
</dbReference>
<gene>
    <name evidence="7" type="ORF">SPAPADRAFT_62089</name>
</gene>
<protein>
    <recommendedName>
        <fullName evidence="4">Oxidation resistance protein 1</fullName>
    </recommendedName>
</protein>
<name>G3AQG3_SPAPN</name>
<dbReference type="InterPro" id="IPR006571">
    <property type="entry name" value="TLDc_dom"/>
</dbReference>
<evidence type="ECO:0000259" key="6">
    <source>
        <dbReference type="PROSITE" id="PS51886"/>
    </source>
</evidence>
<feature type="non-terminal residue" evidence="7">
    <location>
        <position position="337"/>
    </location>
</feature>
<reference evidence="7 8" key="1">
    <citation type="journal article" date="2011" name="Proc. Natl. Acad. Sci. U.S.A.">
        <title>Comparative genomics of xylose-fermenting fungi for enhanced biofuel production.</title>
        <authorList>
            <person name="Wohlbach D.J."/>
            <person name="Kuo A."/>
            <person name="Sato T.K."/>
            <person name="Potts K.M."/>
            <person name="Salamov A.A."/>
            <person name="LaButti K.M."/>
            <person name="Sun H."/>
            <person name="Clum A."/>
            <person name="Pangilinan J.L."/>
            <person name="Lindquist E.A."/>
            <person name="Lucas S."/>
            <person name="Lapidus A."/>
            <person name="Jin M."/>
            <person name="Gunawan C."/>
            <person name="Balan V."/>
            <person name="Dale B.E."/>
            <person name="Jeffries T.W."/>
            <person name="Zinkel R."/>
            <person name="Barry K.W."/>
            <person name="Grigoriev I.V."/>
            <person name="Gasch A.P."/>
        </authorList>
    </citation>
    <scope>NUCLEOTIDE SEQUENCE [LARGE SCALE GENOMIC DNA]</scope>
    <source>
        <strain evidence="8">NRRL Y-27907 / 11-Y1</strain>
    </source>
</reference>
<evidence type="ECO:0000256" key="2">
    <source>
        <dbReference type="ARBA" id="ARBA00009540"/>
    </source>
</evidence>
<dbReference type="OrthoDB" id="26679at2759"/>
<proteinExistence type="inferred from homology"/>
<dbReference type="PANTHER" id="PTHR23354:SF62">
    <property type="entry name" value="MUSTARD, ISOFORM V"/>
    <property type="match status" value="1"/>
</dbReference>
<dbReference type="RefSeq" id="XP_007376288.1">
    <property type="nucleotide sequence ID" value="XM_007376226.1"/>
</dbReference>
<dbReference type="GO" id="GO:0005739">
    <property type="term" value="C:mitochondrion"/>
    <property type="evidence" value="ECO:0007669"/>
    <property type="project" value="UniProtKB-SubCell"/>
</dbReference>
<comment type="similarity">
    <text evidence="2">Belongs to the OXR1 family.</text>
</comment>
<feature type="compositionally biased region" description="Basic and acidic residues" evidence="5">
    <location>
        <begin position="8"/>
        <end position="18"/>
    </location>
</feature>
<feature type="compositionally biased region" description="Acidic residues" evidence="5">
    <location>
        <begin position="19"/>
        <end position="29"/>
    </location>
</feature>
<dbReference type="eggNOG" id="KOG2372">
    <property type="taxonomic scope" value="Eukaryota"/>
</dbReference>
<accession>G3AQG3</accession>
<sequence length="337" mass="38394">MAFLLRKFSRDDSEKPSEEENLITLEDNDETKITNGKGDDKNVEPPDIEETSKSGSRIESFLRGLVRSPSRESSINSHSSCSSSSNLPPLSNLILSGYSASTRHKLLDLELANNIRNLIPARFQLFDSWELVYSMEQHGISLNTLYRHCNLDFQLRQFKKKKKAEKGFADSIVSNMVVGDISTSRYPIEGKRPIAYVLIIKDENNCKFGAYLNQNLKPMDQKRYYGNGECFLWKCERYIPHEFASDGTTKKGKEQVRFKAFMYTGINDNIIYSNHDFIAIGSSNGQNGIYIDKSLYKGVSYRCDTFGNEILNSAVYDDGRIGRFKIMGLEIWRIGSL</sequence>
<dbReference type="Pfam" id="PF07534">
    <property type="entry name" value="TLD"/>
    <property type="match status" value="2"/>
</dbReference>
<comment type="subcellular location">
    <subcellularLocation>
        <location evidence="1">Mitochondrion</location>
    </subcellularLocation>
</comment>
<evidence type="ECO:0000313" key="8">
    <source>
        <dbReference type="Proteomes" id="UP000000709"/>
    </source>
</evidence>
<dbReference type="GO" id="GO:0005634">
    <property type="term" value="C:nucleus"/>
    <property type="evidence" value="ECO:0007669"/>
    <property type="project" value="TreeGrafter"/>
</dbReference>
<organism evidence="8">
    <name type="scientific">Spathaspora passalidarum (strain NRRL Y-27907 / 11-Y1)</name>
    <dbReference type="NCBI Taxonomy" id="619300"/>
    <lineage>
        <taxon>Eukaryota</taxon>
        <taxon>Fungi</taxon>
        <taxon>Dikarya</taxon>
        <taxon>Ascomycota</taxon>
        <taxon>Saccharomycotina</taxon>
        <taxon>Pichiomycetes</taxon>
        <taxon>Debaryomycetaceae</taxon>
        <taxon>Spathaspora</taxon>
    </lineage>
</organism>
<dbReference type="InParanoid" id="G3AQG3"/>
<dbReference type="STRING" id="619300.G3AQG3"/>
<dbReference type="HOGENOM" id="CLU_029204_0_0_1"/>
<evidence type="ECO:0000256" key="3">
    <source>
        <dbReference type="ARBA" id="ARBA00023128"/>
    </source>
</evidence>
<dbReference type="AlphaFoldDB" id="G3AQG3"/>
<evidence type="ECO:0000313" key="7">
    <source>
        <dbReference type="EMBL" id="EGW31510.1"/>
    </source>
</evidence>
<evidence type="ECO:0000256" key="4">
    <source>
        <dbReference type="ARBA" id="ARBA00040604"/>
    </source>
</evidence>
<keyword evidence="8" id="KW-1185">Reference proteome</keyword>